<dbReference type="EMBL" id="CP030763">
    <property type="protein sequence ID" value="AXA44252.1"/>
    <property type="molecule type" value="Genomic_DNA"/>
</dbReference>
<evidence type="ECO:0000313" key="1">
    <source>
        <dbReference type="EMBL" id="AXA44252.1"/>
    </source>
</evidence>
<name>A0A2Z4YUX9_RHILE</name>
<keyword evidence="1" id="KW-0614">Plasmid</keyword>
<dbReference type="AlphaFoldDB" id="A0A2Z4YUX9"/>
<dbReference type="InterPro" id="IPR010385">
    <property type="entry name" value="DUF982"/>
</dbReference>
<accession>A0A2Z4YUX9</accession>
<protein>
    <recommendedName>
        <fullName evidence="3">DUF982 domain-containing protein</fullName>
    </recommendedName>
</protein>
<gene>
    <name evidence="1" type="ORF">DLJ82_6281</name>
</gene>
<organism evidence="1 2">
    <name type="scientific">Rhizobium leguminosarum</name>
    <dbReference type="NCBI Taxonomy" id="384"/>
    <lineage>
        <taxon>Bacteria</taxon>
        <taxon>Pseudomonadati</taxon>
        <taxon>Pseudomonadota</taxon>
        <taxon>Alphaproteobacteria</taxon>
        <taxon>Hyphomicrobiales</taxon>
        <taxon>Rhizobiaceae</taxon>
        <taxon>Rhizobium/Agrobacterium group</taxon>
        <taxon>Rhizobium</taxon>
    </lineage>
</organism>
<evidence type="ECO:0000313" key="2">
    <source>
        <dbReference type="Proteomes" id="UP000251166"/>
    </source>
</evidence>
<reference evidence="1 2" key="1">
    <citation type="submission" date="2018-07" db="EMBL/GenBank/DDBJ databases">
        <title>Rhizobium leguminosarum strain:ATCC 14479 Genome sequencing and assembly.</title>
        <authorList>
            <person name="Chakraborty R."/>
        </authorList>
    </citation>
    <scope>NUCLEOTIDE SEQUENCE [LARGE SCALE GENOMIC DNA]</scope>
    <source>
        <strain evidence="1 2">ATCC 14479</strain>
        <plasmid evidence="2">Plasmid unnamed3</plasmid>
    </source>
</reference>
<dbReference type="Gene3D" id="6.10.250.730">
    <property type="match status" value="1"/>
</dbReference>
<sequence>MNPFSMGLGKGMTKSRSSALAPIGLNFHNRRRRTVVRNLTDAARVLMQDWPLEDGEYYLIAVKACADALVGKTSPEELHQALLRAANEAGISAFSLVQDVTLRDEWLEPPQSLHGH</sequence>
<evidence type="ECO:0008006" key="3">
    <source>
        <dbReference type="Google" id="ProtNLM"/>
    </source>
</evidence>
<geneLocation type="plasmid" evidence="1 2">
    <name>unnamed3</name>
</geneLocation>
<proteinExistence type="predicted"/>
<dbReference type="Pfam" id="PF06169">
    <property type="entry name" value="DUF982"/>
    <property type="match status" value="1"/>
</dbReference>
<dbReference type="Proteomes" id="UP000251166">
    <property type="component" value="Plasmid unnamed3"/>
</dbReference>